<evidence type="ECO:0000256" key="2">
    <source>
        <dbReference type="ARBA" id="ARBA00023315"/>
    </source>
</evidence>
<dbReference type="PANTHER" id="PTHR43877">
    <property type="entry name" value="AMINOALKYLPHOSPHONATE N-ACETYLTRANSFERASE-RELATED-RELATED"/>
    <property type="match status" value="1"/>
</dbReference>
<dbReference type="InterPro" id="IPR016181">
    <property type="entry name" value="Acyl_CoA_acyltransferase"/>
</dbReference>
<dbReference type="InterPro" id="IPR050832">
    <property type="entry name" value="Bact_Acetyltransf"/>
</dbReference>
<organism evidence="4 5">
    <name type="scientific">Arthrobacter terricola</name>
    <dbReference type="NCBI Taxonomy" id="2547396"/>
    <lineage>
        <taxon>Bacteria</taxon>
        <taxon>Bacillati</taxon>
        <taxon>Actinomycetota</taxon>
        <taxon>Actinomycetes</taxon>
        <taxon>Micrococcales</taxon>
        <taxon>Micrococcaceae</taxon>
        <taxon>Arthrobacter</taxon>
    </lineage>
</organism>
<evidence type="ECO:0000259" key="3">
    <source>
        <dbReference type="PROSITE" id="PS51186"/>
    </source>
</evidence>
<keyword evidence="1 4" id="KW-0808">Transferase</keyword>
<dbReference type="GO" id="GO:0016747">
    <property type="term" value="F:acyltransferase activity, transferring groups other than amino-acyl groups"/>
    <property type="evidence" value="ECO:0007669"/>
    <property type="project" value="InterPro"/>
</dbReference>
<evidence type="ECO:0000256" key="1">
    <source>
        <dbReference type="ARBA" id="ARBA00022679"/>
    </source>
</evidence>
<feature type="domain" description="N-acetyltransferase" evidence="3">
    <location>
        <begin position="5"/>
        <end position="163"/>
    </location>
</feature>
<dbReference type="Pfam" id="PF00583">
    <property type="entry name" value="Acetyltransf_1"/>
    <property type="match status" value="1"/>
</dbReference>
<dbReference type="Gene3D" id="3.40.630.30">
    <property type="match status" value="1"/>
</dbReference>
<dbReference type="Proteomes" id="UP000295511">
    <property type="component" value="Unassembled WGS sequence"/>
</dbReference>
<dbReference type="SUPFAM" id="SSF55729">
    <property type="entry name" value="Acyl-CoA N-acyltransferases (Nat)"/>
    <property type="match status" value="1"/>
</dbReference>
<dbReference type="RefSeq" id="WP_133202779.1">
    <property type="nucleotide sequence ID" value="NZ_SMRU01000003.1"/>
</dbReference>
<comment type="caution">
    <text evidence="4">The sequence shown here is derived from an EMBL/GenBank/DDBJ whole genome shotgun (WGS) entry which is preliminary data.</text>
</comment>
<evidence type="ECO:0000313" key="4">
    <source>
        <dbReference type="EMBL" id="TDG01039.1"/>
    </source>
</evidence>
<gene>
    <name evidence="4" type="ORF">E1809_03145</name>
</gene>
<reference evidence="4 5" key="1">
    <citation type="submission" date="2019-03" db="EMBL/GenBank/DDBJ databases">
        <title>Whole genome sequence of Arthrobacter sp JH1-1.</title>
        <authorList>
            <person name="Trinh H.N."/>
        </authorList>
    </citation>
    <scope>NUCLEOTIDE SEQUENCE [LARGE SCALE GENOMIC DNA]</scope>
    <source>
        <strain evidence="4 5">JH1-1</strain>
    </source>
</reference>
<protein>
    <submittedName>
        <fullName evidence="4">GNAT family N-acetyltransferase</fullName>
    </submittedName>
</protein>
<keyword evidence="5" id="KW-1185">Reference proteome</keyword>
<dbReference type="PROSITE" id="PS51186">
    <property type="entry name" value="GNAT"/>
    <property type="match status" value="1"/>
</dbReference>
<evidence type="ECO:0000313" key="5">
    <source>
        <dbReference type="Proteomes" id="UP000295511"/>
    </source>
</evidence>
<name>A0A4R5L095_9MICC</name>
<keyword evidence="2" id="KW-0012">Acyltransferase</keyword>
<dbReference type="CDD" id="cd04301">
    <property type="entry name" value="NAT_SF"/>
    <property type="match status" value="1"/>
</dbReference>
<sequence length="170" mass="18626">MHSQITVRPALPEDYDAVARITMSSYVGAGYYGSPDHPYLLKLRDVAERARHAEVFVAERDGEVIGSVTSAKAGGGFSDIGLPDELEMRTLVVDPEVQRSGAGRALVQAVVDQARSIEGINAVSLTTGATWESANALYAKTGFERKPERDWFVPGTDIKLFVYRRDVRQP</sequence>
<dbReference type="OrthoDB" id="273614at2"/>
<dbReference type="EMBL" id="SMRU01000003">
    <property type="protein sequence ID" value="TDG01039.1"/>
    <property type="molecule type" value="Genomic_DNA"/>
</dbReference>
<accession>A0A4R5L095</accession>
<dbReference type="InterPro" id="IPR000182">
    <property type="entry name" value="GNAT_dom"/>
</dbReference>
<proteinExistence type="predicted"/>
<dbReference type="AlphaFoldDB" id="A0A4R5L095"/>